<dbReference type="EMBL" id="VSSQ01000225">
    <property type="protein sequence ID" value="MPL86637.1"/>
    <property type="molecule type" value="Genomic_DNA"/>
</dbReference>
<comment type="caution">
    <text evidence="1">The sequence shown here is derived from an EMBL/GenBank/DDBJ whole genome shotgun (WGS) entry which is preliminary data.</text>
</comment>
<dbReference type="InterPro" id="IPR000801">
    <property type="entry name" value="Esterase-like"/>
</dbReference>
<gene>
    <name evidence="1" type="ORF">SDC9_32620</name>
</gene>
<dbReference type="InterPro" id="IPR029058">
    <property type="entry name" value="AB_hydrolase_fold"/>
</dbReference>
<dbReference type="PANTHER" id="PTHR48098">
    <property type="entry name" value="ENTEROCHELIN ESTERASE-RELATED"/>
    <property type="match status" value="1"/>
</dbReference>
<proteinExistence type="predicted"/>
<dbReference type="InterPro" id="IPR050583">
    <property type="entry name" value="Mycobacterial_A85_antigen"/>
</dbReference>
<protein>
    <recommendedName>
        <fullName evidence="2">Esterase</fullName>
    </recommendedName>
</protein>
<dbReference type="Gene3D" id="3.40.50.1820">
    <property type="entry name" value="alpha/beta hydrolase"/>
    <property type="match status" value="1"/>
</dbReference>
<dbReference type="AlphaFoldDB" id="A0A644V604"/>
<dbReference type="Pfam" id="PF00756">
    <property type="entry name" value="Esterase"/>
    <property type="match status" value="2"/>
</dbReference>
<accession>A0A644V604</accession>
<dbReference type="SUPFAM" id="SSF53474">
    <property type="entry name" value="alpha/beta-Hydrolases"/>
    <property type="match status" value="1"/>
</dbReference>
<sequence length="305" mass="34888">MKKVLILVLTLTAAQLRAQLPDLSFGQIIRHEHFPSAFVLPRNVDVWLPDGYSSGKEYDVLYMHDGQMLFDANLTWNQQEWGVDETMRKLMGARSIRDCIVVAIWNTPLRHIEYFPQKAWQYLKQEEIDTLKKVSRSTGLPPLFENDIISDNYLKFIVTELKPFIDSAYATIKGREATHIAGSSMGGLISMYAICEYPDIFGGAACLSTHWPGIFSTENNPVPDALLRYLNDHLPFPGNNRFYFDHGTETLDAMYEPFQLKADKILAEKGYKAPLWITKKIPGAGHSENAWRERLEFPLLFLLGR</sequence>
<evidence type="ECO:0008006" key="2">
    <source>
        <dbReference type="Google" id="ProtNLM"/>
    </source>
</evidence>
<evidence type="ECO:0000313" key="1">
    <source>
        <dbReference type="EMBL" id="MPL86637.1"/>
    </source>
</evidence>
<name>A0A644V604_9ZZZZ</name>
<reference evidence="1" key="1">
    <citation type="submission" date="2019-08" db="EMBL/GenBank/DDBJ databases">
        <authorList>
            <person name="Kucharzyk K."/>
            <person name="Murdoch R.W."/>
            <person name="Higgins S."/>
            <person name="Loffler F."/>
        </authorList>
    </citation>
    <scope>NUCLEOTIDE SEQUENCE</scope>
</reference>
<organism evidence="1">
    <name type="scientific">bioreactor metagenome</name>
    <dbReference type="NCBI Taxonomy" id="1076179"/>
    <lineage>
        <taxon>unclassified sequences</taxon>
        <taxon>metagenomes</taxon>
        <taxon>ecological metagenomes</taxon>
    </lineage>
</organism>
<dbReference type="PANTHER" id="PTHR48098:SF6">
    <property type="entry name" value="FERRI-BACILLIBACTIN ESTERASE BESA"/>
    <property type="match status" value="1"/>
</dbReference>